<feature type="domain" description="HTH araC/xylS-type" evidence="5">
    <location>
        <begin position="181"/>
        <end position="277"/>
    </location>
</feature>
<dbReference type="Pfam" id="PF02311">
    <property type="entry name" value="AraC_binding"/>
    <property type="match status" value="1"/>
</dbReference>
<dbReference type="InterPro" id="IPR018062">
    <property type="entry name" value="HTH_AraC-typ_CS"/>
</dbReference>
<evidence type="ECO:0000256" key="3">
    <source>
        <dbReference type="ARBA" id="ARBA00023159"/>
    </source>
</evidence>
<name>A0A927GSE6_9BACL</name>
<dbReference type="InterPro" id="IPR009057">
    <property type="entry name" value="Homeodomain-like_sf"/>
</dbReference>
<accession>A0A927GSE6</accession>
<dbReference type="InterPro" id="IPR003313">
    <property type="entry name" value="AraC-bd"/>
</dbReference>
<dbReference type="SMART" id="SM00342">
    <property type="entry name" value="HTH_ARAC"/>
    <property type="match status" value="1"/>
</dbReference>
<gene>
    <name evidence="6" type="ORF">IDH44_14875</name>
</gene>
<dbReference type="SUPFAM" id="SSF51215">
    <property type="entry name" value="Regulatory protein AraC"/>
    <property type="match status" value="1"/>
</dbReference>
<evidence type="ECO:0000313" key="7">
    <source>
        <dbReference type="Proteomes" id="UP000621560"/>
    </source>
</evidence>
<keyword evidence="4" id="KW-0804">Transcription</keyword>
<proteinExistence type="predicted"/>
<reference evidence="6" key="1">
    <citation type="submission" date="2020-09" db="EMBL/GenBank/DDBJ databases">
        <title>A novel bacterium of genus Paenibacillus, isolated from South China Sea.</title>
        <authorList>
            <person name="Huang H."/>
            <person name="Mo K."/>
            <person name="Hu Y."/>
        </authorList>
    </citation>
    <scope>NUCLEOTIDE SEQUENCE</scope>
    <source>
        <strain evidence="6">IB182496</strain>
    </source>
</reference>
<dbReference type="PROSITE" id="PS00041">
    <property type="entry name" value="HTH_ARAC_FAMILY_1"/>
    <property type="match status" value="1"/>
</dbReference>
<keyword evidence="3" id="KW-0010">Activator</keyword>
<protein>
    <submittedName>
        <fullName evidence="6">Helix-turn-helix transcriptional regulator</fullName>
    </submittedName>
</protein>
<dbReference type="GO" id="GO:0043565">
    <property type="term" value="F:sequence-specific DNA binding"/>
    <property type="evidence" value="ECO:0007669"/>
    <property type="project" value="InterPro"/>
</dbReference>
<sequence length="277" mass="31603">MRGVELFDALAEQLSVRIRSCNDHEHGGDWIESKQHSDYDLWIVERGEVRIRTGSREQRAFPGDAVLFYPELAYRATTGTDGCRFVYSHFDLGLGEQQQMLQQYPLAGIVPGRLIREETALFLGTFGGYKRREPLSEMKLRGAFLLLLAGIIGRFGDGSYEGAFELSPAHPGRSAGVAQLQPVFEHIHANLHRAQRTAELAGVAGMSEKYFITYFRQALGTTPMQYVYHLKMHRARDLIYQRRWSVKEIAAKLGYPDPYSFSKAFKKFYNKPPSRFL</sequence>
<dbReference type="InterPro" id="IPR037923">
    <property type="entry name" value="HTH-like"/>
</dbReference>
<dbReference type="InterPro" id="IPR050204">
    <property type="entry name" value="AraC_XylS_family_regulators"/>
</dbReference>
<keyword evidence="2" id="KW-0238">DNA-binding</keyword>
<evidence type="ECO:0000256" key="2">
    <source>
        <dbReference type="ARBA" id="ARBA00023125"/>
    </source>
</evidence>
<evidence type="ECO:0000256" key="4">
    <source>
        <dbReference type="ARBA" id="ARBA00023163"/>
    </source>
</evidence>
<dbReference type="RefSeq" id="WP_190918949.1">
    <property type="nucleotide sequence ID" value="NZ_JACXIZ010000024.1"/>
</dbReference>
<dbReference type="InterPro" id="IPR018060">
    <property type="entry name" value="HTH_AraC"/>
</dbReference>
<keyword evidence="7" id="KW-1185">Reference proteome</keyword>
<dbReference type="Gene3D" id="1.10.10.60">
    <property type="entry name" value="Homeodomain-like"/>
    <property type="match status" value="1"/>
</dbReference>
<evidence type="ECO:0000256" key="1">
    <source>
        <dbReference type="ARBA" id="ARBA00023015"/>
    </source>
</evidence>
<comment type="caution">
    <text evidence="6">The sequence shown here is derived from an EMBL/GenBank/DDBJ whole genome shotgun (WGS) entry which is preliminary data.</text>
</comment>
<organism evidence="6 7">
    <name type="scientific">Paenibacillus sabuli</name>
    <dbReference type="NCBI Taxonomy" id="2772509"/>
    <lineage>
        <taxon>Bacteria</taxon>
        <taxon>Bacillati</taxon>
        <taxon>Bacillota</taxon>
        <taxon>Bacilli</taxon>
        <taxon>Bacillales</taxon>
        <taxon>Paenibacillaceae</taxon>
        <taxon>Paenibacillus</taxon>
    </lineage>
</organism>
<dbReference type="SUPFAM" id="SSF46689">
    <property type="entry name" value="Homeodomain-like"/>
    <property type="match status" value="2"/>
</dbReference>
<evidence type="ECO:0000259" key="5">
    <source>
        <dbReference type="PROSITE" id="PS01124"/>
    </source>
</evidence>
<dbReference type="Proteomes" id="UP000621560">
    <property type="component" value="Unassembled WGS sequence"/>
</dbReference>
<dbReference type="PROSITE" id="PS01124">
    <property type="entry name" value="HTH_ARAC_FAMILY_2"/>
    <property type="match status" value="1"/>
</dbReference>
<dbReference type="PANTHER" id="PTHR46796">
    <property type="entry name" value="HTH-TYPE TRANSCRIPTIONAL ACTIVATOR RHAS-RELATED"/>
    <property type="match status" value="1"/>
</dbReference>
<dbReference type="Pfam" id="PF12833">
    <property type="entry name" value="HTH_18"/>
    <property type="match status" value="1"/>
</dbReference>
<evidence type="ECO:0000313" key="6">
    <source>
        <dbReference type="EMBL" id="MBD2846483.1"/>
    </source>
</evidence>
<dbReference type="EMBL" id="JACXIZ010000024">
    <property type="protein sequence ID" value="MBD2846483.1"/>
    <property type="molecule type" value="Genomic_DNA"/>
</dbReference>
<keyword evidence="1" id="KW-0805">Transcription regulation</keyword>
<dbReference type="AlphaFoldDB" id="A0A927GSE6"/>
<dbReference type="GO" id="GO:0003700">
    <property type="term" value="F:DNA-binding transcription factor activity"/>
    <property type="evidence" value="ECO:0007669"/>
    <property type="project" value="InterPro"/>
</dbReference>